<dbReference type="AlphaFoldDB" id="A0A0R3WNK3"/>
<feature type="repeat" description="Solcar" evidence="12">
    <location>
        <begin position="96"/>
        <end position="181"/>
    </location>
</feature>
<dbReference type="FunFam" id="1.50.40.10:FF:000016">
    <property type="entry name" value="Solute carrier family 25 member 23"/>
    <property type="match status" value="1"/>
</dbReference>
<keyword evidence="9" id="KW-1133">Transmembrane helix</keyword>
<organism evidence="16">
    <name type="scientific">Hydatigena taeniaeformis</name>
    <name type="common">Feline tapeworm</name>
    <name type="synonym">Taenia taeniaeformis</name>
    <dbReference type="NCBI Taxonomy" id="6205"/>
    <lineage>
        <taxon>Eukaryota</taxon>
        <taxon>Metazoa</taxon>
        <taxon>Spiralia</taxon>
        <taxon>Lophotrochozoa</taxon>
        <taxon>Platyhelminthes</taxon>
        <taxon>Cestoda</taxon>
        <taxon>Eucestoda</taxon>
        <taxon>Cyclophyllidea</taxon>
        <taxon>Taeniidae</taxon>
        <taxon>Hydatigera</taxon>
    </lineage>
</organism>
<dbReference type="EMBL" id="UYWX01000967">
    <property type="protein sequence ID" value="VDM19660.1"/>
    <property type="molecule type" value="Genomic_DNA"/>
</dbReference>
<dbReference type="WBParaSite" id="TTAC_0000234101-mRNA-1">
    <property type="protein sequence ID" value="TTAC_0000234101-mRNA-1"/>
    <property type="gene ID" value="TTAC_0000234101"/>
</dbReference>
<proteinExistence type="inferred from homology"/>
<evidence type="ECO:0000256" key="9">
    <source>
        <dbReference type="ARBA" id="ARBA00022989"/>
    </source>
</evidence>
<evidence type="ECO:0000256" key="7">
    <source>
        <dbReference type="ARBA" id="ARBA00022792"/>
    </source>
</evidence>
<comment type="similarity">
    <text evidence="2 13">Belongs to the mitochondrial carrier (TC 2.A.29) family.</text>
</comment>
<evidence type="ECO:0000313" key="14">
    <source>
        <dbReference type="EMBL" id="VDM19660.1"/>
    </source>
</evidence>
<keyword evidence="15" id="KW-1185">Reference proteome</keyword>
<name>A0A0R3WNK3_HYDTA</name>
<gene>
    <name evidence="14" type="ORF">TTAC_LOCUS2328</name>
</gene>
<keyword evidence="6" id="KW-0677">Repeat</keyword>
<sequence>MTSLRVWLGIAGCVSRTATAPLDRIKTIYQARGGRAASTGLVGSFRRMLKEGGYTSMWRGNGVNCIKIAPEQAFRFQAYETYKKLFFKKDGSTEPLSMPEKFTAGALAGATSQTLIYPMEVLKTRMCLRKTGQYSSIFDCAKKLYREQGIWIFYRGYVPNLVGILPYAGIDLALYETFKTLYIKALNRSTEKSGTQKLAGPPVYVSLTAGACSSVCGQVATYPLALIKTKLQAESEKVRPSSPPFPPARCSRKAPLNHTTAHSASFQIGFFTPPMRVHFLCYLPRLQISLKKLFQRIIKTEGTMGLYRGMGANMLKVIPAVSISYACYEKVRSVLGI</sequence>
<dbReference type="InterPro" id="IPR018108">
    <property type="entry name" value="MCP_transmembrane"/>
</dbReference>
<dbReference type="Proteomes" id="UP000274429">
    <property type="component" value="Unassembled WGS sequence"/>
</dbReference>
<evidence type="ECO:0000313" key="16">
    <source>
        <dbReference type="WBParaSite" id="TTAC_0000234101-mRNA-1"/>
    </source>
</evidence>
<dbReference type="GO" id="GO:0005743">
    <property type="term" value="C:mitochondrial inner membrane"/>
    <property type="evidence" value="ECO:0007669"/>
    <property type="project" value="UniProtKB-SubCell"/>
</dbReference>
<protein>
    <submittedName>
        <fullName evidence="16">Mitochondrial carrier protein</fullName>
    </submittedName>
</protein>
<evidence type="ECO:0000256" key="8">
    <source>
        <dbReference type="ARBA" id="ARBA00022837"/>
    </source>
</evidence>
<dbReference type="PROSITE" id="PS50920">
    <property type="entry name" value="SOLCAR"/>
    <property type="match status" value="3"/>
</dbReference>
<reference evidence="14 15" key="2">
    <citation type="submission" date="2018-11" db="EMBL/GenBank/DDBJ databases">
        <authorList>
            <consortium name="Pathogen Informatics"/>
        </authorList>
    </citation>
    <scope>NUCLEOTIDE SEQUENCE [LARGE SCALE GENOMIC DNA]</scope>
</reference>
<keyword evidence="10" id="KW-0496">Mitochondrion</keyword>
<evidence type="ECO:0000256" key="6">
    <source>
        <dbReference type="ARBA" id="ARBA00022737"/>
    </source>
</evidence>
<dbReference type="Gene3D" id="1.50.40.10">
    <property type="entry name" value="Mitochondrial carrier domain"/>
    <property type="match status" value="1"/>
</dbReference>
<dbReference type="PANTHER" id="PTHR24089">
    <property type="entry name" value="SOLUTE CARRIER FAMILY 25"/>
    <property type="match status" value="1"/>
</dbReference>
<evidence type="ECO:0000256" key="1">
    <source>
        <dbReference type="ARBA" id="ARBA00004448"/>
    </source>
</evidence>
<dbReference type="GO" id="GO:0046872">
    <property type="term" value="F:metal ion binding"/>
    <property type="evidence" value="ECO:0007669"/>
    <property type="project" value="UniProtKB-KW"/>
</dbReference>
<keyword evidence="3 13" id="KW-0813">Transport</keyword>
<dbReference type="SUPFAM" id="SSF103506">
    <property type="entry name" value="Mitochondrial carrier"/>
    <property type="match status" value="1"/>
</dbReference>
<dbReference type="STRING" id="6205.A0A0R3WNK3"/>
<dbReference type="GO" id="GO:0055085">
    <property type="term" value="P:transmembrane transport"/>
    <property type="evidence" value="ECO:0007669"/>
    <property type="project" value="InterPro"/>
</dbReference>
<evidence type="ECO:0000256" key="2">
    <source>
        <dbReference type="ARBA" id="ARBA00006375"/>
    </source>
</evidence>
<dbReference type="InterPro" id="IPR002067">
    <property type="entry name" value="MCP"/>
</dbReference>
<keyword evidence="8" id="KW-0106">Calcium</keyword>
<evidence type="ECO:0000256" key="13">
    <source>
        <dbReference type="RuleBase" id="RU000488"/>
    </source>
</evidence>
<dbReference type="OrthoDB" id="270584at2759"/>
<feature type="repeat" description="Solcar" evidence="12">
    <location>
        <begin position="3"/>
        <end position="85"/>
    </location>
</feature>
<accession>A0A0R3WNK3</accession>
<evidence type="ECO:0000256" key="3">
    <source>
        <dbReference type="ARBA" id="ARBA00022448"/>
    </source>
</evidence>
<evidence type="ECO:0000256" key="4">
    <source>
        <dbReference type="ARBA" id="ARBA00022692"/>
    </source>
</evidence>
<feature type="repeat" description="Solcar" evidence="12">
    <location>
        <begin position="201"/>
        <end position="334"/>
    </location>
</feature>
<keyword evidence="4 12" id="KW-0812">Transmembrane</keyword>
<evidence type="ECO:0000256" key="12">
    <source>
        <dbReference type="PROSITE-ProRule" id="PRU00282"/>
    </source>
</evidence>
<evidence type="ECO:0000256" key="10">
    <source>
        <dbReference type="ARBA" id="ARBA00023128"/>
    </source>
</evidence>
<dbReference type="InterPro" id="IPR023395">
    <property type="entry name" value="MCP_dom_sf"/>
</dbReference>
<keyword evidence="11 12" id="KW-0472">Membrane</keyword>
<keyword evidence="7" id="KW-0999">Mitochondrion inner membrane</keyword>
<evidence type="ECO:0000256" key="11">
    <source>
        <dbReference type="ARBA" id="ARBA00023136"/>
    </source>
</evidence>
<comment type="subcellular location">
    <subcellularLocation>
        <location evidence="1">Mitochondrion inner membrane</location>
        <topology evidence="1">Multi-pass membrane protein</topology>
    </subcellularLocation>
</comment>
<dbReference type="PRINTS" id="PR00926">
    <property type="entry name" value="MITOCARRIER"/>
</dbReference>
<dbReference type="Pfam" id="PF00153">
    <property type="entry name" value="Mito_carr"/>
    <property type="match status" value="4"/>
</dbReference>
<reference evidence="16" key="1">
    <citation type="submission" date="2017-02" db="UniProtKB">
        <authorList>
            <consortium name="WormBaseParasite"/>
        </authorList>
    </citation>
    <scope>IDENTIFICATION</scope>
</reference>
<evidence type="ECO:0000313" key="15">
    <source>
        <dbReference type="Proteomes" id="UP000274429"/>
    </source>
</evidence>
<evidence type="ECO:0000256" key="5">
    <source>
        <dbReference type="ARBA" id="ARBA00022723"/>
    </source>
</evidence>
<keyword evidence="5" id="KW-0479">Metal-binding</keyword>